<dbReference type="EMBL" id="CH474040">
    <property type="protein sequence ID" value="EDL88344.1"/>
    <property type="molecule type" value="Genomic_DNA"/>
</dbReference>
<protein>
    <submittedName>
        <fullName evidence="2">RCG61153</fullName>
    </submittedName>
</protein>
<dbReference type="AlphaFoldDB" id="A6KE39"/>
<gene>
    <name evidence="2" type="ORF">rCG_61153</name>
</gene>
<name>A6KE39_RAT</name>
<proteinExistence type="predicted"/>
<keyword evidence="1" id="KW-0472">Membrane</keyword>
<dbReference type="Proteomes" id="UP000234681">
    <property type="component" value="Chromosome 15"/>
</dbReference>
<keyword evidence="1" id="KW-1133">Transmembrane helix</keyword>
<organism evidence="2 3">
    <name type="scientific">Rattus norvegicus</name>
    <name type="common">Rat</name>
    <dbReference type="NCBI Taxonomy" id="10116"/>
    <lineage>
        <taxon>Eukaryota</taxon>
        <taxon>Metazoa</taxon>
        <taxon>Chordata</taxon>
        <taxon>Craniata</taxon>
        <taxon>Vertebrata</taxon>
        <taxon>Euteleostomi</taxon>
        <taxon>Mammalia</taxon>
        <taxon>Eutheria</taxon>
        <taxon>Euarchontoglires</taxon>
        <taxon>Glires</taxon>
        <taxon>Rodentia</taxon>
        <taxon>Myomorpha</taxon>
        <taxon>Muroidea</taxon>
        <taxon>Muridae</taxon>
        <taxon>Murinae</taxon>
        <taxon>Rattus</taxon>
    </lineage>
</organism>
<evidence type="ECO:0000313" key="3">
    <source>
        <dbReference type="Proteomes" id="UP000234681"/>
    </source>
</evidence>
<evidence type="ECO:0000256" key="1">
    <source>
        <dbReference type="SAM" id="Phobius"/>
    </source>
</evidence>
<sequence>MWVMALDFFEIHTYVTHSNFPTVYVYCKHVFPPSLPLHPGHLSGDPVLIFCQNFYTYFMHTAVWFYFFFFFKPEG</sequence>
<evidence type="ECO:0000313" key="2">
    <source>
        <dbReference type="EMBL" id="EDL88344.1"/>
    </source>
</evidence>
<keyword evidence="1" id="KW-0812">Transmembrane</keyword>
<reference evidence="2 3" key="1">
    <citation type="submission" date="2005-07" db="EMBL/GenBank/DDBJ databases">
        <authorList>
            <person name="Mural R.J."/>
            <person name="Li P.W."/>
            <person name="Adams M.D."/>
            <person name="Amanatides P.G."/>
            <person name="Baden-Tillson H."/>
            <person name="Barnstead M."/>
            <person name="Chin S.H."/>
            <person name="Dew I."/>
            <person name="Evans C.A."/>
            <person name="Ferriera S."/>
            <person name="Flanigan M."/>
            <person name="Fosler C."/>
            <person name="Glodek A."/>
            <person name="Gu Z."/>
            <person name="Holt R.A."/>
            <person name="Jennings D."/>
            <person name="Kraft C.L."/>
            <person name="Lu F."/>
            <person name="Nguyen T."/>
            <person name="Nusskern D.R."/>
            <person name="Pfannkoch C.M."/>
            <person name="Sitter C."/>
            <person name="Sutton G.G."/>
            <person name="Venter J.C."/>
            <person name="Wang Z."/>
            <person name="Woodage T."/>
            <person name="Zheng X.H."/>
            <person name="Zhong F."/>
        </authorList>
    </citation>
    <scope>NUCLEOTIDE SEQUENCE [LARGE SCALE GENOMIC DNA]</scope>
    <source>
        <strain>BN</strain>
        <strain evidence="3">Sprague-Dawley</strain>
    </source>
</reference>
<accession>A6KE39</accession>
<feature type="transmembrane region" description="Helical" evidence="1">
    <location>
        <begin position="54"/>
        <end position="71"/>
    </location>
</feature>